<proteinExistence type="predicted"/>
<reference evidence="1 2" key="1">
    <citation type="submission" date="2019-09" db="EMBL/GenBank/DDBJ databases">
        <title>Wenzhouxiangella sp. Genome sequencing and assembly.</title>
        <authorList>
            <person name="Zhang R."/>
        </authorList>
    </citation>
    <scope>NUCLEOTIDE SEQUENCE [LARGE SCALE GENOMIC DNA]</scope>
    <source>
        <strain evidence="1 2">W260</strain>
    </source>
</reference>
<keyword evidence="2" id="KW-1185">Reference proteome</keyword>
<organism evidence="1 2">
    <name type="scientific">Marinihelvus fidelis</name>
    <dbReference type="NCBI Taxonomy" id="2613842"/>
    <lineage>
        <taxon>Bacteria</taxon>
        <taxon>Pseudomonadati</taxon>
        <taxon>Pseudomonadota</taxon>
        <taxon>Gammaproteobacteria</taxon>
        <taxon>Chromatiales</taxon>
        <taxon>Wenzhouxiangellaceae</taxon>
        <taxon>Marinihelvus</taxon>
    </lineage>
</organism>
<dbReference type="Proteomes" id="UP000325372">
    <property type="component" value="Unassembled WGS sequence"/>
</dbReference>
<accession>A0A5N0T894</accession>
<dbReference type="AlphaFoldDB" id="A0A5N0T894"/>
<sequence length="157" mass="17365">MSLYEVMIAEADRVFAMAPDATVQFSVKVQAVRNGQLQVIDQGLDPGVTTSQRPGLEKISIDVPVHYTARAATFDPEALRAVAEPVLIKLESNEYTDVIGGFPPGTTLRVAVDSCYIDWDFRWLVNHRRQPGGEAGWFRWAEGSRPESAKTAEPENC</sequence>
<protein>
    <submittedName>
        <fullName evidence="1">Uncharacterized protein</fullName>
    </submittedName>
</protein>
<gene>
    <name evidence="1" type="ORF">F3N42_11515</name>
</gene>
<dbReference type="EMBL" id="VYXP01000006">
    <property type="protein sequence ID" value="KAA9130971.1"/>
    <property type="molecule type" value="Genomic_DNA"/>
</dbReference>
<dbReference type="RefSeq" id="WP_150864609.1">
    <property type="nucleotide sequence ID" value="NZ_VYXP01000006.1"/>
</dbReference>
<evidence type="ECO:0000313" key="1">
    <source>
        <dbReference type="EMBL" id="KAA9130971.1"/>
    </source>
</evidence>
<name>A0A5N0T894_9GAMM</name>
<comment type="caution">
    <text evidence="1">The sequence shown here is derived from an EMBL/GenBank/DDBJ whole genome shotgun (WGS) entry which is preliminary data.</text>
</comment>
<evidence type="ECO:0000313" key="2">
    <source>
        <dbReference type="Proteomes" id="UP000325372"/>
    </source>
</evidence>